<organism evidence="1 2">
    <name type="scientific">Coniosporium tulheliwenetii</name>
    <dbReference type="NCBI Taxonomy" id="3383036"/>
    <lineage>
        <taxon>Eukaryota</taxon>
        <taxon>Fungi</taxon>
        <taxon>Dikarya</taxon>
        <taxon>Ascomycota</taxon>
        <taxon>Pezizomycotina</taxon>
        <taxon>Dothideomycetes</taxon>
        <taxon>Dothideomycetes incertae sedis</taxon>
        <taxon>Coniosporium</taxon>
    </lineage>
</organism>
<accession>A0ACC2YHC6</accession>
<evidence type="ECO:0000313" key="1">
    <source>
        <dbReference type="EMBL" id="KAJ9634616.1"/>
    </source>
</evidence>
<comment type="caution">
    <text evidence="1">The sequence shown here is derived from an EMBL/GenBank/DDBJ whole genome shotgun (WGS) entry which is preliminary data.</text>
</comment>
<gene>
    <name evidence="1" type="ORF">H2199_008899</name>
</gene>
<reference evidence="1" key="1">
    <citation type="submission" date="2022-10" db="EMBL/GenBank/DDBJ databases">
        <title>Culturing micro-colonial fungi from biological soil crusts in the Mojave desert and describing Neophaeococcomyces mojavensis, and introducing the new genera and species Taxawa tesnikishii.</title>
        <authorList>
            <person name="Kurbessoian T."/>
            <person name="Stajich J.E."/>
        </authorList>
    </citation>
    <scope>NUCLEOTIDE SEQUENCE</scope>
    <source>
        <strain evidence="1">JES_115</strain>
    </source>
</reference>
<dbReference type="EMBL" id="JAPDRP010000031">
    <property type="protein sequence ID" value="KAJ9634616.1"/>
    <property type="molecule type" value="Genomic_DNA"/>
</dbReference>
<sequence length="110" mass="12235">MATALRQQIGTSHQWTHVPHRGLTNEIISTVCTFHNGSTAANDYPEWRCRGAGNNYSVAGFVGNAIESNHGGFDNRYDPLHTSRPPSFEFLAHNKLRTCLALVLVDPDRE</sequence>
<protein>
    <submittedName>
        <fullName evidence="1">Uncharacterized protein</fullName>
    </submittedName>
</protein>
<proteinExistence type="predicted"/>
<dbReference type="Proteomes" id="UP001172680">
    <property type="component" value="Unassembled WGS sequence"/>
</dbReference>
<keyword evidence="2" id="KW-1185">Reference proteome</keyword>
<name>A0ACC2YHC6_9PEZI</name>
<evidence type="ECO:0000313" key="2">
    <source>
        <dbReference type="Proteomes" id="UP001172680"/>
    </source>
</evidence>